<evidence type="ECO:0000313" key="5">
    <source>
        <dbReference type="EMBL" id="PLS03180.1"/>
    </source>
</evidence>
<dbReference type="CDD" id="cd01392">
    <property type="entry name" value="HTH_LacI"/>
    <property type="match status" value="1"/>
</dbReference>
<feature type="domain" description="HTH lacI-type" evidence="4">
    <location>
        <begin position="2"/>
        <end position="56"/>
    </location>
</feature>
<dbReference type="Gene3D" id="1.10.260.40">
    <property type="entry name" value="lambda repressor-like DNA-binding domains"/>
    <property type="match status" value="1"/>
</dbReference>
<dbReference type="PROSITE" id="PS50932">
    <property type="entry name" value="HTH_LACI_2"/>
    <property type="match status" value="1"/>
</dbReference>
<name>A0A2N5HCE7_9BACI</name>
<dbReference type="RefSeq" id="WP_101648910.1">
    <property type="nucleotide sequence ID" value="NZ_PGVE01000063.1"/>
</dbReference>
<evidence type="ECO:0000256" key="1">
    <source>
        <dbReference type="ARBA" id="ARBA00023015"/>
    </source>
</evidence>
<dbReference type="PROSITE" id="PS00356">
    <property type="entry name" value="HTH_LACI_1"/>
    <property type="match status" value="1"/>
</dbReference>
<keyword evidence="1" id="KW-0805">Transcription regulation</keyword>
<dbReference type="OrthoDB" id="9796186at2"/>
<evidence type="ECO:0000256" key="3">
    <source>
        <dbReference type="ARBA" id="ARBA00023163"/>
    </source>
</evidence>
<protein>
    <submittedName>
        <fullName evidence="5">LacI family transcriptional regulator</fullName>
    </submittedName>
</protein>
<evidence type="ECO:0000256" key="2">
    <source>
        <dbReference type="ARBA" id="ARBA00023125"/>
    </source>
</evidence>
<gene>
    <name evidence="5" type="ORF">CVD27_16105</name>
</gene>
<dbReference type="GO" id="GO:0000976">
    <property type="term" value="F:transcription cis-regulatory region binding"/>
    <property type="evidence" value="ECO:0007669"/>
    <property type="project" value="TreeGrafter"/>
</dbReference>
<keyword evidence="3" id="KW-0804">Transcription</keyword>
<dbReference type="InterPro" id="IPR010982">
    <property type="entry name" value="Lambda_DNA-bd_dom_sf"/>
</dbReference>
<dbReference type="PANTHER" id="PTHR30146:SF109">
    <property type="entry name" value="HTH-TYPE TRANSCRIPTIONAL REGULATOR GALS"/>
    <property type="match status" value="1"/>
</dbReference>
<proteinExistence type="predicted"/>
<reference evidence="5 6" key="1">
    <citation type="submission" date="2017-11" db="EMBL/GenBank/DDBJ databases">
        <title>Comparitive Functional Genomics of Dry Heat Resistant strains isolated from the Viking Spacecraft.</title>
        <authorList>
            <person name="Seuylemezian A."/>
            <person name="Cooper K."/>
            <person name="Vaishampayan P."/>
        </authorList>
    </citation>
    <scope>NUCLEOTIDE SEQUENCE [LARGE SCALE GENOMIC DNA]</scope>
    <source>
        <strain evidence="5 6">V32-6</strain>
    </source>
</reference>
<dbReference type="PANTHER" id="PTHR30146">
    <property type="entry name" value="LACI-RELATED TRANSCRIPTIONAL REPRESSOR"/>
    <property type="match status" value="1"/>
</dbReference>
<organism evidence="5 6">
    <name type="scientific">Neobacillus cucumis</name>
    <dbReference type="NCBI Taxonomy" id="1740721"/>
    <lineage>
        <taxon>Bacteria</taxon>
        <taxon>Bacillati</taxon>
        <taxon>Bacillota</taxon>
        <taxon>Bacilli</taxon>
        <taxon>Bacillales</taxon>
        <taxon>Bacillaceae</taxon>
        <taxon>Neobacillus</taxon>
    </lineage>
</organism>
<keyword evidence="6" id="KW-1185">Reference proteome</keyword>
<dbReference type="CDD" id="cd06284">
    <property type="entry name" value="PBP1_LacI-like"/>
    <property type="match status" value="1"/>
</dbReference>
<evidence type="ECO:0000259" key="4">
    <source>
        <dbReference type="PROSITE" id="PS50932"/>
    </source>
</evidence>
<sequence>MVRIADVAKMANVSTATVSRVISNAGTVKKETAEKVLEAIKELNYQPNMLARQLRRSETKTILVVVPDITNTFFSAVLRGIESVAIENGYQVLLGDARNDVESETSFLTILGQKKADGLILLTARTDQKILEDLSQDYPVVLACEYYEGSKLPTVSIDNVSSARKATEYLISLNHKRIGHISGPLNIVVGRDRCRGFHQAMAQHGLSVDPSLVQEGEFSFESGFNLMMKFLSLENPPTALFAGNDEMAMGAIKAAKSKGLRVPEDLSVVGFDDIQFASIFEPALTTVAQPTFDMGQKAMRLLLKLIKDEELEKDQFILPDQLIVRESCKELTIEE</sequence>
<dbReference type="Proteomes" id="UP000234950">
    <property type="component" value="Unassembled WGS sequence"/>
</dbReference>
<dbReference type="SMART" id="SM00354">
    <property type="entry name" value="HTH_LACI"/>
    <property type="match status" value="1"/>
</dbReference>
<dbReference type="GO" id="GO:0003700">
    <property type="term" value="F:DNA-binding transcription factor activity"/>
    <property type="evidence" value="ECO:0007669"/>
    <property type="project" value="TreeGrafter"/>
</dbReference>
<dbReference type="EMBL" id="PGVE01000063">
    <property type="protein sequence ID" value="PLS03180.1"/>
    <property type="molecule type" value="Genomic_DNA"/>
</dbReference>
<dbReference type="Pfam" id="PF13377">
    <property type="entry name" value="Peripla_BP_3"/>
    <property type="match status" value="1"/>
</dbReference>
<dbReference type="Gene3D" id="3.40.50.2300">
    <property type="match status" value="2"/>
</dbReference>
<keyword evidence="2" id="KW-0238">DNA-binding</keyword>
<comment type="caution">
    <text evidence="5">The sequence shown here is derived from an EMBL/GenBank/DDBJ whole genome shotgun (WGS) entry which is preliminary data.</text>
</comment>
<dbReference type="SUPFAM" id="SSF47413">
    <property type="entry name" value="lambda repressor-like DNA-binding domains"/>
    <property type="match status" value="1"/>
</dbReference>
<accession>A0A2N5HCE7</accession>
<dbReference type="InterPro" id="IPR000843">
    <property type="entry name" value="HTH_LacI"/>
</dbReference>
<evidence type="ECO:0000313" key="6">
    <source>
        <dbReference type="Proteomes" id="UP000234950"/>
    </source>
</evidence>
<dbReference type="InterPro" id="IPR046335">
    <property type="entry name" value="LacI/GalR-like_sensor"/>
</dbReference>
<dbReference type="Pfam" id="PF00356">
    <property type="entry name" value="LacI"/>
    <property type="match status" value="1"/>
</dbReference>
<dbReference type="InterPro" id="IPR028082">
    <property type="entry name" value="Peripla_BP_I"/>
</dbReference>
<dbReference type="AlphaFoldDB" id="A0A2N5HCE7"/>
<dbReference type="SUPFAM" id="SSF53822">
    <property type="entry name" value="Periplasmic binding protein-like I"/>
    <property type="match status" value="1"/>
</dbReference>